<dbReference type="Pfam" id="PF13602">
    <property type="entry name" value="ADH_zinc_N_2"/>
    <property type="match status" value="1"/>
</dbReference>
<reference evidence="2 3" key="1">
    <citation type="submission" date="2016-07" db="EMBL/GenBank/DDBJ databases">
        <title>Draft genome of the white-rot fungus Obba rivulosa 3A-2.</title>
        <authorList>
            <consortium name="DOE Joint Genome Institute"/>
            <person name="Miettinen O."/>
            <person name="Riley R."/>
            <person name="Acob R."/>
            <person name="Barry K."/>
            <person name="Cullen D."/>
            <person name="De Vries R."/>
            <person name="Hainaut M."/>
            <person name="Hatakka A."/>
            <person name="Henrissat B."/>
            <person name="Hilden K."/>
            <person name="Kuo R."/>
            <person name="Labutti K."/>
            <person name="Lipzen A."/>
            <person name="Makela M.R."/>
            <person name="Sandor L."/>
            <person name="Spatafora J.W."/>
            <person name="Grigoriev I.V."/>
            <person name="Hibbett D.S."/>
        </authorList>
    </citation>
    <scope>NUCLEOTIDE SEQUENCE [LARGE SCALE GENOMIC DNA]</scope>
    <source>
        <strain evidence="2 3">3A-2</strain>
    </source>
</reference>
<dbReference type="SMART" id="SM00829">
    <property type="entry name" value="PKS_ER"/>
    <property type="match status" value="1"/>
</dbReference>
<name>A0A8E2B1F1_9APHY</name>
<accession>A0A8E2B1F1</accession>
<dbReference type="SUPFAM" id="SSF51735">
    <property type="entry name" value="NAD(P)-binding Rossmann-fold domains"/>
    <property type="match status" value="1"/>
</dbReference>
<dbReference type="InterPro" id="IPR011032">
    <property type="entry name" value="GroES-like_sf"/>
</dbReference>
<dbReference type="PANTHER" id="PTHR44013:SF1">
    <property type="entry name" value="ZINC-TYPE ALCOHOL DEHYDROGENASE-LIKE PROTEIN C16A3.02C"/>
    <property type="match status" value="1"/>
</dbReference>
<sequence length="352" mass="37718">MSSASVPPTMRAWRVVRKGEPSKALQFDENVPVPSKLSPGDVLVKVQAAALNPVGYKLMKLLPNFIAKRPHIAEYDLAGVVVDGNGTKWKAGDAVYGMITSQQTMKTRQGALAEYTGLPASNLLARPSSVPPTQAAGLTLAGLTAYQCLFRVGGLEPGQSVFVNGGSTAVGAFAIQLAKAVGCTVAASASGKNEQFVKSLGADEFFDYTKEPLHKQLEARAPSPKYHLIVEAVGLIDLSIYTHSEAYLAPGGAFVSVGPQPNGFDVPAISKLLWDAFLKPTWLGGTKRAFKIIRVTLVEEDMQAFGKYVEEGKVKAPVDSVYEFRDVLKAYERMMTGRATGKIIVKVDPEAE</sequence>
<feature type="domain" description="Enoyl reductase (ER)" evidence="1">
    <location>
        <begin position="20"/>
        <end position="345"/>
    </location>
</feature>
<protein>
    <submittedName>
        <fullName evidence="2">NAD(P)-binding protein</fullName>
    </submittedName>
</protein>
<dbReference type="InterPro" id="IPR013154">
    <property type="entry name" value="ADH-like_N"/>
</dbReference>
<dbReference type="InterPro" id="IPR020843">
    <property type="entry name" value="ER"/>
</dbReference>
<evidence type="ECO:0000313" key="2">
    <source>
        <dbReference type="EMBL" id="OCH89445.1"/>
    </source>
</evidence>
<dbReference type="PANTHER" id="PTHR44013">
    <property type="entry name" value="ZINC-TYPE ALCOHOL DEHYDROGENASE-LIKE PROTEIN C16A3.02C"/>
    <property type="match status" value="1"/>
</dbReference>
<evidence type="ECO:0000313" key="3">
    <source>
        <dbReference type="Proteomes" id="UP000250043"/>
    </source>
</evidence>
<dbReference type="Proteomes" id="UP000250043">
    <property type="component" value="Unassembled WGS sequence"/>
</dbReference>
<dbReference type="Gene3D" id="3.40.50.720">
    <property type="entry name" value="NAD(P)-binding Rossmann-like Domain"/>
    <property type="match status" value="1"/>
</dbReference>
<evidence type="ECO:0000259" key="1">
    <source>
        <dbReference type="SMART" id="SM00829"/>
    </source>
</evidence>
<proteinExistence type="predicted"/>
<dbReference type="Pfam" id="PF08240">
    <property type="entry name" value="ADH_N"/>
    <property type="match status" value="1"/>
</dbReference>
<dbReference type="Gene3D" id="3.90.180.10">
    <property type="entry name" value="Medium-chain alcohol dehydrogenases, catalytic domain"/>
    <property type="match status" value="1"/>
</dbReference>
<dbReference type="SUPFAM" id="SSF50129">
    <property type="entry name" value="GroES-like"/>
    <property type="match status" value="1"/>
</dbReference>
<dbReference type="OrthoDB" id="3509362at2759"/>
<dbReference type="CDD" id="cd08267">
    <property type="entry name" value="MDR1"/>
    <property type="match status" value="1"/>
</dbReference>
<dbReference type="GO" id="GO:0016491">
    <property type="term" value="F:oxidoreductase activity"/>
    <property type="evidence" value="ECO:0007669"/>
    <property type="project" value="InterPro"/>
</dbReference>
<dbReference type="AlphaFoldDB" id="A0A8E2B1F1"/>
<dbReference type="InterPro" id="IPR036291">
    <property type="entry name" value="NAD(P)-bd_dom_sf"/>
</dbReference>
<gene>
    <name evidence="2" type="ORF">OBBRIDRAFT_835843</name>
</gene>
<organism evidence="2 3">
    <name type="scientific">Obba rivulosa</name>
    <dbReference type="NCBI Taxonomy" id="1052685"/>
    <lineage>
        <taxon>Eukaryota</taxon>
        <taxon>Fungi</taxon>
        <taxon>Dikarya</taxon>
        <taxon>Basidiomycota</taxon>
        <taxon>Agaricomycotina</taxon>
        <taxon>Agaricomycetes</taxon>
        <taxon>Polyporales</taxon>
        <taxon>Gelatoporiaceae</taxon>
        <taxon>Obba</taxon>
    </lineage>
</organism>
<keyword evidence="3" id="KW-1185">Reference proteome</keyword>
<dbReference type="InterPro" id="IPR052733">
    <property type="entry name" value="Chloroplast_QOR"/>
</dbReference>
<dbReference type="EMBL" id="KV722427">
    <property type="protein sequence ID" value="OCH89445.1"/>
    <property type="molecule type" value="Genomic_DNA"/>
</dbReference>